<dbReference type="EMBL" id="PSZD01000005">
    <property type="protein sequence ID" value="PPJ29974.1"/>
    <property type="molecule type" value="Genomic_DNA"/>
</dbReference>
<dbReference type="PANTHER" id="PTHR37828:SF1">
    <property type="entry name" value="YCII-RELATED DOMAIN-CONTAINING PROTEIN"/>
    <property type="match status" value="1"/>
</dbReference>
<keyword evidence="4" id="KW-1185">Reference proteome</keyword>
<protein>
    <recommendedName>
        <fullName evidence="2">YCII-related domain-containing protein</fullName>
    </recommendedName>
</protein>
<evidence type="ECO:0000256" key="1">
    <source>
        <dbReference type="ARBA" id="ARBA00007689"/>
    </source>
</evidence>
<accession>A0A2S6A9J0</accession>
<sequence>MPIFAVHYTYSDATAAGRDEHRPRHREWLSNLVDRDVVLSTGPYADGSGALLLFRADDAAALEELLAADPFAREGLIDAKRFLEWTPVMGAFSAQAAPNA</sequence>
<evidence type="ECO:0000313" key="3">
    <source>
        <dbReference type="EMBL" id="PPJ29974.1"/>
    </source>
</evidence>
<reference evidence="3 4" key="1">
    <citation type="submission" date="2018-02" db="EMBL/GenBank/DDBJ databases">
        <title>8 Nocardia nova and 1 Nocardia cyriacigeorgica strain used for evolution to TMP-SMX.</title>
        <authorList>
            <person name="Mehta H."/>
            <person name="Weng J."/>
            <person name="Shamoo Y."/>
        </authorList>
    </citation>
    <scope>NUCLEOTIDE SEQUENCE [LARGE SCALE GENOMIC DNA]</scope>
    <source>
        <strain evidence="3 4">BAA2227</strain>
    </source>
</reference>
<dbReference type="GeneID" id="66720508"/>
<feature type="domain" description="YCII-related" evidence="2">
    <location>
        <begin position="4"/>
        <end position="85"/>
    </location>
</feature>
<dbReference type="PANTHER" id="PTHR37828">
    <property type="entry name" value="GSR2449 PROTEIN"/>
    <property type="match status" value="1"/>
</dbReference>
<evidence type="ECO:0000313" key="4">
    <source>
        <dbReference type="Proteomes" id="UP000238356"/>
    </source>
</evidence>
<comment type="similarity">
    <text evidence="1">Belongs to the YciI family.</text>
</comment>
<dbReference type="InterPro" id="IPR011008">
    <property type="entry name" value="Dimeric_a/b-barrel"/>
</dbReference>
<dbReference type="Pfam" id="PF03795">
    <property type="entry name" value="YCII"/>
    <property type="match status" value="1"/>
</dbReference>
<evidence type="ECO:0000259" key="2">
    <source>
        <dbReference type="Pfam" id="PF03795"/>
    </source>
</evidence>
<dbReference type="InterPro" id="IPR005545">
    <property type="entry name" value="YCII"/>
</dbReference>
<organism evidence="3 4">
    <name type="scientific">Nocardia nova</name>
    <dbReference type="NCBI Taxonomy" id="37330"/>
    <lineage>
        <taxon>Bacteria</taxon>
        <taxon>Bacillati</taxon>
        <taxon>Actinomycetota</taxon>
        <taxon>Actinomycetes</taxon>
        <taxon>Mycobacteriales</taxon>
        <taxon>Nocardiaceae</taxon>
        <taxon>Nocardia</taxon>
    </lineage>
</organism>
<name>A0A2S6A9J0_9NOCA</name>
<dbReference type="Proteomes" id="UP000238356">
    <property type="component" value="Unassembled WGS sequence"/>
</dbReference>
<dbReference type="SUPFAM" id="SSF54909">
    <property type="entry name" value="Dimeric alpha+beta barrel"/>
    <property type="match status" value="1"/>
</dbReference>
<gene>
    <name evidence="3" type="ORF">C5F51_11045</name>
</gene>
<comment type="caution">
    <text evidence="3">The sequence shown here is derived from an EMBL/GenBank/DDBJ whole genome shotgun (WGS) entry which is preliminary data.</text>
</comment>
<dbReference type="RefSeq" id="WP_063017419.1">
    <property type="nucleotide sequence ID" value="NZ_JAHUVX010000003.1"/>
</dbReference>
<dbReference type="Gene3D" id="3.30.70.1060">
    <property type="entry name" value="Dimeric alpha+beta barrel"/>
    <property type="match status" value="1"/>
</dbReference>
<dbReference type="AlphaFoldDB" id="A0A2S6A9J0"/>
<proteinExistence type="inferred from homology"/>